<evidence type="ECO:0000313" key="11">
    <source>
        <dbReference type="EMBL" id="VDM17690.1"/>
    </source>
</evidence>
<dbReference type="GO" id="GO:0005886">
    <property type="term" value="C:plasma membrane"/>
    <property type="evidence" value="ECO:0007669"/>
    <property type="project" value="InterPro"/>
</dbReference>
<dbReference type="OrthoDB" id="6252479at2759"/>
<evidence type="ECO:0000256" key="6">
    <source>
        <dbReference type="ARBA" id="ARBA00023136"/>
    </source>
</evidence>
<keyword evidence="4 8" id="KW-0106">Calcium</keyword>
<evidence type="ECO:0000256" key="8">
    <source>
        <dbReference type="PROSITE-ProRule" id="PRU00043"/>
    </source>
</evidence>
<dbReference type="SMART" id="SM00112">
    <property type="entry name" value="CA"/>
    <property type="match status" value="4"/>
</dbReference>
<dbReference type="WBParaSite" id="TTAC_0000124501-mRNA-1">
    <property type="protein sequence ID" value="TTAC_0000124501-mRNA-1"/>
    <property type="gene ID" value="TTAC_0000124501"/>
</dbReference>
<evidence type="ECO:0000259" key="10">
    <source>
        <dbReference type="PROSITE" id="PS50268"/>
    </source>
</evidence>
<dbReference type="GO" id="GO:0005509">
    <property type="term" value="F:calcium ion binding"/>
    <property type="evidence" value="ECO:0007669"/>
    <property type="project" value="UniProtKB-UniRule"/>
</dbReference>
<evidence type="ECO:0000256" key="2">
    <source>
        <dbReference type="ARBA" id="ARBA00022692"/>
    </source>
</evidence>
<dbReference type="PROSITE" id="PS50268">
    <property type="entry name" value="CADHERIN_2"/>
    <property type="match status" value="5"/>
</dbReference>
<name>A0A0R3WKK1_HYDTA</name>
<dbReference type="InterPro" id="IPR050174">
    <property type="entry name" value="Protocadherin/Cadherin-CA"/>
</dbReference>
<evidence type="ECO:0000256" key="7">
    <source>
        <dbReference type="ARBA" id="ARBA00023180"/>
    </source>
</evidence>
<keyword evidence="7" id="KW-0325">Glycoprotein</keyword>
<dbReference type="STRING" id="6205.A0A0R3WKK1"/>
<dbReference type="PANTHER" id="PTHR24028">
    <property type="entry name" value="CADHERIN-87A"/>
    <property type="match status" value="1"/>
</dbReference>
<dbReference type="InterPro" id="IPR020894">
    <property type="entry name" value="Cadherin_CS"/>
</dbReference>
<comment type="subcellular location">
    <subcellularLocation>
        <location evidence="1">Membrane</location>
        <topology evidence="1">Single-pass membrane protein</topology>
    </subcellularLocation>
</comment>
<dbReference type="CDD" id="cd11304">
    <property type="entry name" value="Cadherin_repeat"/>
    <property type="match status" value="5"/>
</dbReference>
<feature type="domain" description="Cadherin" evidence="10">
    <location>
        <begin position="278"/>
        <end position="407"/>
    </location>
</feature>
<evidence type="ECO:0000256" key="4">
    <source>
        <dbReference type="ARBA" id="ARBA00022837"/>
    </source>
</evidence>
<evidence type="ECO:0000256" key="5">
    <source>
        <dbReference type="ARBA" id="ARBA00022989"/>
    </source>
</evidence>
<dbReference type="AlphaFoldDB" id="A0A0R3WKK1"/>
<keyword evidence="3" id="KW-0677">Repeat</keyword>
<feature type="domain" description="Cadherin" evidence="10">
    <location>
        <begin position="39"/>
        <end position="144"/>
    </location>
</feature>
<dbReference type="InterPro" id="IPR015919">
    <property type="entry name" value="Cadherin-like_sf"/>
</dbReference>
<evidence type="ECO:0000256" key="3">
    <source>
        <dbReference type="ARBA" id="ARBA00022737"/>
    </source>
</evidence>
<feature type="domain" description="Cadherin" evidence="10">
    <location>
        <begin position="145"/>
        <end position="277"/>
    </location>
</feature>
<feature type="domain" description="Cadherin" evidence="10">
    <location>
        <begin position="536"/>
        <end position="613"/>
    </location>
</feature>
<dbReference type="SUPFAM" id="SSF49313">
    <property type="entry name" value="Cadherin-like"/>
    <property type="match status" value="4"/>
</dbReference>
<dbReference type="PRINTS" id="PR00205">
    <property type="entry name" value="CADHERIN"/>
</dbReference>
<evidence type="ECO:0000313" key="12">
    <source>
        <dbReference type="Proteomes" id="UP000274429"/>
    </source>
</evidence>
<evidence type="ECO:0000256" key="1">
    <source>
        <dbReference type="ARBA" id="ARBA00004167"/>
    </source>
</evidence>
<feature type="domain" description="Cadherin" evidence="10">
    <location>
        <begin position="424"/>
        <end position="535"/>
    </location>
</feature>
<dbReference type="Pfam" id="PF00028">
    <property type="entry name" value="Cadherin"/>
    <property type="match status" value="1"/>
</dbReference>
<keyword evidence="6" id="KW-0472">Membrane</keyword>
<evidence type="ECO:0000256" key="9">
    <source>
        <dbReference type="SAM" id="SignalP"/>
    </source>
</evidence>
<accession>A0A0R3WKK1</accession>
<sequence>MLIQAAGLAVFLQLFLVLSMNFSFSMSSNLDTTRIEHRDLPQVTFQVEENTEQGQIIGSIYDKISLPLDQRFQFSLPQNPYFKFDSEGSLLVAGSLDREGSPGLCKEPGFPETCEWSSFLVDTNGNYISLRVHIEDVNDNAPSWSVPFVTITIPENSAPNFTTELSSAHDPDYGVNGVKEYKLITPPAYEDLFMLKTNPFHSPSLKRHQTRDQQKRIKTASSPVGSPVLVLLKPLDRETLPWINLTLLAMDGSPPYHTGALKIHVRVSDDNDHSPTFTFQRYVAQLPEVAPVGSTIQLRPISSSRQSDDNGVTGPFVNHFQAEDPDEGANGRVYYAFARSTPLETQKTFSIDGHTGQLRVARPLSYDDGPIAWNFQVVAIDNGRPPRSSFTEVSIQLKDANNHPPSINIRSSMSHRLQEDNTEDLDVTVVRIRENVKLVKKHLATVTVNDRDTSEGGEFDCSLQSEDSEHFSLVLKGQLPQVMIYDLFVSGTFDREEGNIRTVGIFCEDKGSPRLSSNHQIRFLIEDENDNSPVFEFPFYRLTTKEGQVKDSVVGQVKASDADDGEAARLSYDIQWPKGTQPADQVLTIDRDGNLTAKVSLDRESAPFGYNLTTECESLESKAFTYKFGDF</sequence>
<keyword evidence="12" id="KW-1185">Reference proteome</keyword>
<organism evidence="13">
    <name type="scientific">Hydatigena taeniaeformis</name>
    <name type="common">Feline tapeworm</name>
    <name type="synonym">Taenia taeniaeformis</name>
    <dbReference type="NCBI Taxonomy" id="6205"/>
    <lineage>
        <taxon>Eukaryota</taxon>
        <taxon>Metazoa</taxon>
        <taxon>Spiralia</taxon>
        <taxon>Lophotrochozoa</taxon>
        <taxon>Platyhelminthes</taxon>
        <taxon>Cestoda</taxon>
        <taxon>Eucestoda</taxon>
        <taxon>Cyclophyllidea</taxon>
        <taxon>Taeniidae</taxon>
        <taxon>Hydatigera</taxon>
    </lineage>
</organism>
<reference evidence="13" key="1">
    <citation type="submission" date="2017-02" db="UniProtKB">
        <authorList>
            <consortium name="WormBaseParasite"/>
        </authorList>
    </citation>
    <scope>IDENTIFICATION</scope>
</reference>
<reference evidence="11 12" key="2">
    <citation type="submission" date="2018-11" db="EMBL/GenBank/DDBJ databases">
        <authorList>
            <consortium name="Pathogen Informatics"/>
        </authorList>
    </citation>
    <scope>NUCLEOTIDE SEQUENCE [LARGE SCALE GENOMIC DNA]</scope>
</reference>
<dbReference type="Gene3D" id="2.60.40.60">
    <property type="entry name" value="Cadherins"/>
    <property type="match status" value="5"/>
</dbReference>
<keyword evidence="2" id="KW-0812">Transmembrane</keyword>
<protein>
    <submittedName>
        <fullName evidence="13">Protocadherin-1</fullName>
    </submittedName>
</protein>
<gene>
    <name evidence="11" type="ORF">TTAC_LOCUS1246</name>
</gene>
<evidence type="ECO:0000313" key="13">
    <source>
        <dbReference type="WBParaSite" id="TTAC_0000124501-mRNA-1"/>
    </source>
</evidence>
<keyword evidence="9" id="KW-0732">Signal</keyword>
<feature type="chain" id="PRO_5043132878" evidence="9">
    <location>
        <begin position="28"/>
        <end position="631"/>
    </location>
</feature>
<dbReference type="InterPro" id="IPR002126">
    <property type="entry name" value="Cadherin-like_dom"/>
</dbReference>
<dbReference type="EMBL" id="UYWX01000233">
    <property type="protein sequence ID" value="VDM17690.1"/>
    <property type="molecule type" value="Genomic_DNA"/>
</dbReference>
<keyword evidence="5" id="KW-1133">Transmembrane helix</keyword>
<feature type="signal peptide" evidence="9">
    <location>
        <begin position="1"/>
        <end position="27"/>
    </location>
</feature>
<proteinExistence type="predicted"/>
<dbReference type="Proteomes" id="UP000274429">
    <property type="component" value="Unassembled WGS sequence"/>
</dbReference>
<dbReference type="GO" id="GO:0007156">
    <property type="term" value="P:homophilic cell adhesion via plasma membrane adhesion molecules"/>
    <property type="evidence" value="ECO:0007669"/>
    <property type="project" value="InterPro"/>
</dbReference>
<dbReference type="PROSITE" id="PS00232">
    <property type="entry name" value="CADHERIN_1"/>
    <property type="match status" value="2"/>
</dbReference>
<dbReference type="PANTHER" id="PTHR24028:SF146">
    <property type="entry name" value="CADHERIN 96CB, ISOFORM D-RELATED"/>
    <property type="match status" value="1"/>
</dbReference>